<sequence length="117" mass="13571">MSTTPKRVVRHWKQVFNIEGPFVFTRSLQLEEGRCMVGDTVPDYLSSNGHRMKMWWRGNVIALKNWDYPEARPMTDEEIAERDVSVYEDLGGAWFLFPDGEKVHGKKQLEAKLATLV</sequence>
<evidence type="ECO:0000313" key="1">
    <source>
        <dbReference type="EMBL" id="KKK82800.1"/>
    </source>
</evidence>
<name>A0A0F8ZA31_9ZZZZ</name>
<accession>A0A0F8ZA31</accession>
<organism evidence="1">
    <name type="scientific">marine sediment metagenome</name>
    <dbReference type="NCBI Taxonomy" id="412755"/>
    <lineage>
        <taxon>unclassified sequences</taxon>
        <taxon>metagenomes</taxon>
        <taxon>ecological metagenomes</taxon>
    </lineage>
</organism>
<comment type="caution">
    <text evidence="1">The sequence shown here is derived from an EMBL/GenBank/DDBJ whole genome shotgun (WGS) entry which is preliminary data.</text>
</comment>
<proteinExistence type="predicted"/>
<reference evidence="1" key="1">
    <citation type="journal article" date="2015" name="Nature">
        <title>Complex archaea that bridge the gap between prokaryotes and eukaryotes.</title>
        <authorList>
            <person name="Spang A."/>
            <person name="Saw J.H."/>
            <person name="Jorgensen S.L."/>
            <person name="Zaremba-Niedzwiedzka K."/>
            <person name="Martijn J."/>
            <person name="Lind A.E."/>
            <person name="van Eijk R."/>
            <person name="Schleper C."/>
            <person name="Guy L."/>
            <person name="Ettema T.J."/>
        </authorList>
    </citation>
    <scope>NUCLEOTIDE SEQUENCE</scope>
</reference>
<dbReference type="EMBL" id="LAZR01052504">
    <property type="protein sequence ID" value="KKK82800.1"/>
    <property type="molecule type" value="Genomic_DNA"/>
</dbReference>
<dbReference type="AlphaFoldDB" id="A0A0F8ZA31"/>
<gene>
    <name evidence="1" type="ORF">LCGC14_2799770</name>
</gene>
<protein>
    <submittedName>
        <fullName evidence="1">Uncharacterized protein</fullName>
    </submittedName>
</protein>